<dbReference type="GO" id="GO:0005254">
    <property type="term" value="F:chloride channel activity"/>
    <property type="evidence" value="ECO:0007669"/>
    <property type="project" value="TreeGrafter"/>
</dbReference>
<keyword evidence="2 5" id="KW-0812">Transmembrane</keyword>
<dbReference type="PANTHER" id="PTHR12308:SF73">
    <property type="entry name" value="ANOCTAMIN"/>
    <property type="match status" value="1"/>
</dbReference>
<feature type="transmembrane region" description="Helical" evidence="5">
    <location>
        <begin position="386"/>
        <end position="407"/>
    </location>
</feature>
<evidence type="ECO:0000256" key="5">
    <source>
        <dbReference type="SAM" id="Phobius"/>
    </source>
</evidence>
<feature type="domain" description="Anoctamin transmembrane" evidence="6">
    <location>
        <begin position="216"/>
        <end position="671"/>
    </location>
</feature>
<dbReference type="Pfam" id="PF04547">
    <property type="entry name" value="Anoctamin"/>
    <property type="match status" value="1"/>
</dbReference>
<protein>
    <recommendedName>
        <fullName evidence="6">Anoctamin transmembrane domain-containing protein</fullName>
    </recommendedName>
</protein>
<feature type="transmembrane region" description="Helical" evidence="5">
    <location>
        <begin position="268"/>
        <end position="289"/>
    </location>
</feature>
<sequence>MAKVAARYRRDADDDDEEDGGAVAMLAGTMTMGRALVCLVLELPDEETTPEDVIEAKKAERESVIARLVDLNLEIDQLVNFAGDKLFLLLSLPEERILQEAEARQVKVRINEEKYGGALCKFRRQLFEEEAFAKTTDECEACSALSSLQLLELTHSVVTMEPFDDGSGDAQAFDPQRLVDEGKILAYFYLHYDRSRLKLLENWVISYLSPQPLEDIRDYFGEKIALFYTWVGFYNTMLWIPALCGLVLFCSQMYTYSSMSGSLENPFILVYGIVLSLWASCFCQLWMALENTRKHEWDTLDFENDEKVREEFMESNEVIRDEVLNDVTGDPEEYYYPDGSWLPPTGRARKQLITYVVIGLVNAISIFVSFFIWADMSRPLMEPGNVIMGGIIGGVASAAVSIIIDSLMDGVPELEHKGIMAVLVEGELWKTDTEHQDNIILKTFYFKLVTKYFGLTLVAFAVNLTPVMGEDRPCPDWQCMPVLQVMYVTIIVCELLYSLFQSQGIPALKKAISNLSVVPDKVGGPKVAKSPIEDQFEWFDPSPVIEMYKDKVYQFGYIVLFAAAFPIVPMLCLVSNTFDLRQRAMTLLTKNKRPEPFVAADIGTYQTILEILATLAIISNSLLIGLTSHGLYFYIPDLTQIDRIWAVVVLEHFLLLMKIVIGAVIPTEPAKAILTYSVQQERKDQQLALWDVAFEEE</sequence>
<dbReference type="GO" id="GO:0016020">
    <property type="term" value="C:membrane"/>
    <property type="evidence" value="ECO:0007669"/>
    <property type="project" value="UniProtKB-SubCell"/>
</dbReference>
<evidence type="ECO:0000256" key="2">
    <source>
        <dbReference type="ARBA" id="ARBA00022692"/>
    </source>
</evidence>
<evidence type="ECO:0000256" key="3">
    <source>
        <dbReference type="ARBA" id="ARBA00022989"/>
    </source>
</evidence>
<name>A0A6U5CW01_HEMAN</name>
<feature type="transmembrane region" description="Helical" evidence="5">
    <location>
        <begin position="452"/>
        <end position="469"/>
    </location>
</feature>
<evidence type="ECO:0000313" key="7">
    <source>
        <dbReference type="EMBL" id="CAD8745654.1"/>
    </source>
</evidence>
<comment type="subcellular location">
    <subcellularLocation>
        <location evidence="1">Membrane</location>
        <topology evidence="1">Multi-pass membrane protein</topology>
    </subcellularLocation>
</comment>
<keyword evidence="4 5" id="KW-0472">Membrane</keyword>
<feature type="transmembrane region" description="Helical" evidence="5">
    <location>
        <begin position="352"/>
        <end position="374"/>
    </location>
</feature>
<proteinExistence type="predicted"/>
<gene>
    <name evidence="7" type="ORF">HAND1043_LOCUS12150</name>
</gene>
<feature type="transmembrane region" description="Helical" evidence="5">
    <location>
        <begin position="644"/>
        <end position="665"/>
    </location>
</feature>
<evidence type="ECO:0000256" key="1">
    <source>
        <dbReference type="ARBA" id="ARBA00004141"/>
    </source>
</evidence>
<feature type="transmembrane region" description="Helical" evidence="5">
    <location>
        <begin position="481"/>
        <end position="500"/>
    </location>
</feature>
<accession>A0A6U5CW01</accession>
<feature type="transmembrane region" description="Helical" evidence="5">
    <location>
        <begin position="555"/>
        <end position="578"/>
    </location>
</feature>
<dbReference type="InterPro" id="IPR049452">
    <property type="entry name" value="Anoctamin_TM"/>
</dbReference>
<dbReference type="EMBL" id="HBFK01019570">
    <property type="protein sequence ID" value="CAD8745654.1"/>
    <property type="molecule type" value="Transcribed_RNA"/>
</dbReference>
<dbReference type="PANTHER" id="PTHR12308">
    <property type="entry name" value="ANOCTAMIN"/>
    <property type="match status" value="1"/>
</dbReference>
<reference evidence="7" key="1">
    <citation type="submission" date="2021-01" db="EMBL/GenBank/DDBJ databases">
        <authorList>
            <person name="Corre E."/>
            <person name="Pelletier E."/>
            <person name="Niang G."/>
            <person name="Scheremetjew M."/>
            <person name="Finn R."/>
            <person name="Kale V."/>
            <person name="Holt S."/>
            <person name="Cochrane G."/>
            <person name="Meng A."/>
            <person name="Brown T."/>
            <person name="Cohen L."/>
        </authorList>
    </citation>
    <scope>NUCLEOTIDE SEQUENCE</scope>
    <source>
        <strain evidence="7">CCMP441</strain>
    </source>
</reference>
<dbReference type="AlphaFoldDB" id="A0A6U5CW01"/>
<organism evidence="7">
    <name type="scientific">Hemiselmis andersenii</name>
    <name type="common">Cryptophyte alga</name>
    <dbReference type="NCBI Taxonomy" id="464988"/>
    <lineage>
        <taxon>Eukaryota</taxon>
        <taxon>Cryptophyceae</taxon>
        <taxon>Cryptomonadales</taxon>
        <taxon>Hemiselmidaceae</taxon>
        <taxon>Hemiselmis</taxon>
    </lineage>
</organism>
<evidence type="ECO:0000259" key="6">
    <source>
        <dbReference type="Pfam" id="PF04547"/>
    </source>
</evidence>
<evidence type="ECO:0000256" key="4">
    <source>
        <dbReference type="ARBA" id="ARBA00023136"/>
    </source>
</evidence>
<keyword evidence="3 5" id="KW-1133">Transmembrane helix</keyword>
<dbReference type="InterPro" id="IPR007632">
    <property type="entry name" value="Anoctamin"/>
</dbReference>
<feature type="transmembrane region" description="Helical" evidence="5">
    <location>
        <begin position="225"/>
        <end position="248"/>
    </location>
</feature>
<feature type="transmembrane region" description="Helical" evidence="5">
    <location>
        <begin position="611"/>
        <end position="632"/>
    </location>
</feature>